<dbReference type="Gene3D" id="3.30.1490.70">
    <property type="match status" value="1"/>
</dbReference>
<evidence type="ECO:0000313" key="4">
    <source>
        <dbReference type="EMBL" id="EMR63660.1"/>
    </source>
</evidence>
<dbReference type="InterPro" id="IPR050191">
    <property type="entry name" value="ATP-dep_DNA_ligase"/>
</dbReference>
<dbReference type="GO" id="GO:0005524">
    <property type="term" value="F:ATP binding"/>
    <property type="evidence" value="ECO:0007669"/>
    <property type="project" value="InterPro"/>
</dbReference>
<organism evidence="4 5">
    <name type="scientific">Eutypa lata (strain UCR-EL1)</name>
    <name type="common">Grapevine dieback disease fungus</name>
    <name type="synonym">Eutypa armeniacae</name>
    <dbReference type="NCBI Taxonomy" id="1287681"/>
    <lineage>
        <taxon>Eukaryota</taxon>
        <taxon>Fungi</taxon>
        <taxon>Dikarya</taxon>
        <taxon>Ascomycota</taxon>
        <taxon>Pezizomycotina</taxon>
        <taxon>Sordariomycetes</taxon>
        <taxon>Xylariomycetidae</taxon>
        <taxon>Xylariales</taxon>
        <taxon>Diatrypaceae</taxon>
        <taxon>Eutypa</taxon>
    </lineage>
</organism>
<protein>
    <submittedName>
        <fullName evidence="4">Putative atp-dependent dna ligase domain-containing protein</fullName>
    </submittedName>
</protein>
<dbReference type="KEGG" id="ela:UCREL1_9418"/>
<dbReference type="EMBL" id="KB707189">
    <property type="protein sequence ID" value="EMR63660.1"/>
    <property type="molecule type" value="Genomic_DNA"/>
</dbReference>
<dbReference type="PROSITE" id="PS50160">
    <property type="entry name" value="DNA_LIGASE_A3"/>
    <property type="match status" value="1"/>
</dbReference>
<dbReference type="GO" id="GO:0005739">
    <property type="term" value="C:mitochondrion"/>
    <property type="evidence" value="ECO:0007669"/>
    <property type="project" value="TreeGrafter"/>
</dbReference>
<dbReference type="PANTHER" id="PTHR45674:SF12">
    <property type="entry name" value="ATP DEPENDENT DNA LIGASE DOMAIN-CONTAINING PROTEIN"/>
    <property type="match status" value="1"/>
</dbReference>
<dbReference type="GO" id="GO:0006281">
    <property type="term" value="P:DNA repair"/>
    <property type="evidence" value="ECO:0007669"/>
    <property type="project" value="InterPro"/>
</dbReference>
<dbReference type="Gene3D" id="3.30.470.30">
    <property type="entry name" value="DNA ligase/mRNA capping enzyme"/>
    <property type="match status" value="2"/>
</dbReference>
<dbReference type="HOGENOM" id="CLU_547490_0_0_1"/>
<dbReference type="Proteomes" id="UP000012174">
    <property type="component" value="Unassembled WGS sequence"/>
</dbReference>
<evidence type="ECO:0000313" key="5">
    <source>
        <dbReference type="Proteomes" id="UP000012174"/>
    </source>
</evidence>
<dbReference type="SUPFAM" id="SSF56091">
    <property type="entry name" value="DNA ligase/mRNA capping enzyme, catalytic domain"/>
    <property type="match status" value="1"/>
</dbReference>
<sequence length="498" mass="56232">MVKGRNISVEQKMDGEYCQIHIDISKGSDCIQIFSKSGKDSTNDRASLHGPHSHEHLMIIYYDILMIDDESLLNQRQSTRRRRLENIITCQKGYAEIVKNQVIACRKRTAAAELREVFARCITNREEGVVLKPDTPYFDFTTKQEPYACCSIKLKKEYIQGWGDVGDFAVIGARYDAAQAKAYKIPNLKWTHFYIGCLNNRNQVKAGNELARFTVVNIVEINETLMRTFLTQYSPETMPFDEQEVFDLELHGVALNKPPAVVFVNPVIFDVRCFSFDKEPNSAGWNAITYDELQEAAKAAVEMPPQEDSQELRAWIAALEKADPRGIAVDAFNGDPTVPSSGQSDGAMSRTREQSQQTASSLPPEPNVATCPHAGHKCALAKWSFLVSPYITTYAWVTESLLKDHGITNYIVDPSKWTKGKGNTRRARKICLVESKNKGATEAFLKKVEEANLQTRSGKREWIAVYDWRVLEKVTELESLGSGMGNYDPWRQFYIGIA</sequence>
<evidence type="ECO:0000256" key="2">
    <source>
        <dbReference type="SAM" id="MobiDB-lite"/>
    </source>
</evidence>
<evidence type="ECO:0000259" key="3">
    <source>
        <dbReference type="PROSITE" id="PS50160"/>
    </source>
</evidence>
<dbReference type="GO" id="GO:0006310">
    <property type="term" value="P:DNA recombination"/>
    <property type="evidence" value="ECO:0007669"/>
    <property type="project" value="InterPro"/>
</dbReference>
<dbReference type="InterPro" id="IPR012310">
    <property type="entry name" value="DNA_ligase_ATP-dep_cent"/>
</dbReference>
<dbReference type="InterPro" id="IPR012340">
    <property type="entry name" value="NA-bd_OB-fold"/>
</dbReference>
<dbReference type="Gene3D" id="2.40.50.140">
    <property type="entry name" value="Nucleic acid-binding proteins"/>
    <property type="match status" value="1"/>
</dbReference>
<keyword evidence="1 4" id="KW-0436">Ligase</keyword>
<dbReference type="PANTHER" id="PTHR45674">
    <property type="entry name" value="DNA LIGASE 1/3 FAMILY MEMBER"/>
    <property type="match status" value="1"/>
</dbReference>
<feature type="domain" description="ATP-dependent DNA ligase family profile" evidence="3">
    <location>
        <begin position="59"/>
        <end position="199"/>
    </location>
</feature>
<dbReference type="Pfam" id="PF01068">
    <property type="entry name" value="DNA_ligase_A_M"/>
    <property type="match status" value="1"/>
</dbReference>
<dbReference type="OrthoDB" id="2160351at2759"/>
<gene>
    <name evidence="4" type="ORF">UCREL1_9418</name>
</gene>
<feature type="region of interest" description="Disordered" evidence="2">
    <location>
        <begin position="328"/>
        <end position="367"/>
    </location>
</feature>
<reference evidence="5" key="1">
    <citation type="journal article" date="2013" name="Genome Announc.">
        <title>Draft genome sequence of the grapevine dieback fungus Eutypa lata UCR-EL1.</title>
        <authorList>
            <person name="Blanco-Ulate B."/>
            <person name="Rolshausen P.E."/>
            <person name="Cantu D."/>
        </authorList>
    </citation>
    <scope>NUCLEOTIDE SEQUENCE [LARGE SCALE GENOMIC DNA]</scope>
    <source>
        <strain evidence="5">UCR-EL1</strain>
    </source>
</reference>
<dbReference type="STRING" id="1287681.M7TAJ9"/>
<evidence type="ECO:0000256" key="1">
    <source>
        <dbReference type="ARBA" id="ARBA00022598"/>
    </source>
</evidence>
<dbReference type="AlphaFoldDB" id="M7TAJ9"/>
<dbReference type="eggNOG" id="KOG0967">
    <property type="taxonomic scope" value="Eukaryota"/>
</dbReference>
<keyword evidence="5" id="KW-1185">Reference proteome</keyword>
<dbReference type="GO" id="GO:0003910">
    <property type="term" value="F:DNA ligase (ATP) activity"/>
    <property type="evidence" value="ECO:0007669"/>
    <property type="project" value="InterPro"/>
</dbReference>
<name>M7TAJ9_EUTLA</name>
<dbReference type="GO" id="GO:0005634">
    <property type="term" value="C:nucleus"/>
    <property type="evidence" value="ECO:0007669"/>
    <property type="project" value="TreeGrafter"/>
</dbReference>
<proteinExistence type="predicted"/>
<accession>M7TAJ9</accession>
<dbReference type="GO" id="GO:1903461">
    <property type="term" value="P:Okazaki fragment processing involved in mitotic DNA replication"/>
    <property type="evidence" value="ECO:0007669"/>
    <property type="project" value="TreeGrafter"/>
</dbReference>